<dbReference type="GO" id="GO:0009279">
    <property type="term" value="C:cell outer membrane"/>
    <property type="evidence" value="ECO:0007669"/>
    <property type="project" value="UniProtKB-SubCell"/>
</dbReference>
<keyword evidence="9 13" id="KW-0564">Palmitate</keyword>
<comment type="similarity">
    <text evidence="2 13">Belongs to the LolB family.</text>
</comment>
<dbReference type="CDD" id="cd16326">
    <property type="entry name" value="LolB"/>
    <property type="match status" value="1"/>
</dbReference>
<dbReference type="NCBIfam" id="TIGR00548">
    <property type="entry name" value="lolB"/>
    <property type="match status" value="1"/>
</dbReference>
<comment type="caution">
    <text evidence="15">The sequence shown here is derived from an EMBL/GenBank/DDBJ whole genome shotgun (WGS) entry which is preliminary data.</text>
</comment>
<reference evidence="15 16" key="1">
    <citation type="journal article" date="2014" name="Genome Announc.">
        <title>Draft Genome Sequence of the Iron-Oxidizing, Acidophilic, and Halotolerant 'Thiobacillus prosperus' Type Strain DSM 5130.</title>
        <authorList>
            <person name="Ossandon F.J."/>
            <person name="Cardenas J.P."/>
            <person name="Corbett M."/>
            <person name="Quatrini R."/>
            <person name="Holmes D.S."/>
            <person name="Watkin E."/>
        </authorList>
    </citation>
    <scope>NUCLEOTIDE SEQUENCE [LARGE SCALE GENOMIC DNA]</scope>
    <source>
        <strain evidence="15 16">DSM 5130</strain>
    </source>
</reference>
<keyword evidence="5 13" id="KW-0813">Transport</keyword>
<evidence type="ECO:0000256" key="13">
    <source>
        <dbReference type="HAMAP-Rule" id="MF_00233"/>
    </source>
</evidence>
<dbReference type="AlphaFoldDB" id="A0A1A6C0D6"/>
<evidence type="ECO:0000256" key="4">
    <source>
        <dbReference type="ARBA" id="ARBA00016202"/>
    </source>
</evidence>
<dbReference type="GO" id="GO:0044874">
    <property type="term" value="P:lipoprotein localization to outer membrane"/>
    <property type="evidence" value="ECO:0007669"/>
    <property type="project" value="UniProtKB-UniRule"/>
</dbReference>
<evidence type="ECO:0000256" key="12">
    <source>
        <dbReference type="ARBA" id="ARBA00023288"/>
    </source>
</evidence>
<keyword evidence="10 13" id="KW-0143">Chaperone</keyword>
<keyword evidence="6 13" id="KW-0732">Signal</keyword>
<dbReference type="EMBL" id="JQSG02000006">
    <property type="protein sequence ID" value="OBS08023.1"/>
    <property type="molecule type" value="Genomic_DNA"/>
</dbReference>
<evidence type="ECO:0000256" key="8">
    <source>
        <dbReference type="ARBA" id="ARBA00023136"/>
    </source>
</evidence>
<keyword evidence="7 13" id="KW-0653">Protein transport</keyword>
<evidence type="ECO:0000256" key="3">
    <source>
        <dbReference type="ARBA" id="ARBA00011245"/>
    </source>
</evidence>
<comment type="subcellular location">
    <subcellularLocation>
        <location evidence="1 13">Cell outer membrane</location>
        <topology evidence="1 13">Lipid-anchor</topology>
    </subcellularLocation>
</comment>
<dbReference type="Proteomes" id="UP000029273">
    <property type="component" value="Unassembled WGS sequence"/>
</dbReference>
<evidence type="ECO:0000256" key="9">
    <source>
        <dbReference type="ARBA" id="ARBA00023139"/>
    </source>
</evidence>
<evidence type="ECO:0000256" key="6">
    <source>
        <dbReference type="ARBA" id="ARBA00022729"/>
    </source>
</evidence>
<dbReference type="PROSITE" id="PS51257">
    <property type="entry name" value="PROKAR_LIPOPROTEIN"/>
    <property type="match status" value="1"/>
</dbReference>
<dbReference type="InterPro" id="IPR029046">
    <property type="entry name" value="LolA/LolB/LppX"/>
</dbReference>
<dbReference type="OrthoDB" id="9797618at2"/>
<dbReference type="HAMAP" id="MF_00233">
    <property type="entry name" value="LolB"/>
    <property type="match status" value="1"/>
</dbReference>
<comment type="subunit">
    <text evidence="3 13">Monomer.</text>
</comment>
<dbReference type="SUPFAM" id="SSF89392">
    <property type="entry name" value="Prokaryotic lipoproteins and lipoprotein localization factors"/>
    <property type="match status" value="1"/>
</dbReference>
<organism evidence="15 16">
    <name type="scientific">Acidihalobacter prosperus</name>
    <dbReference type="NCBI Taxonomy" id="160660"/>
    <lineage>
        <taxon>Bacteria</taxon>
        <taxon>Pseudomonadati</taxon>
        <taxon>Pseudomonadota</taxon>
        <taxon>Gammaproteobacteria</taxon>
        <taxon>Chromatiales</taxon>
        <taxon>Ectothiorhodospiraceae</taxon>
        <taxon>Acidihalobacter</taxon>
    </lineage>
</organism>
<proteinExistence type="inferred from homology"/>
<evidence type="ECO:0000256" key="11">
    <source>
        <dbReference type="ARBA" id="ARBA00023237"/>
    </source>
</evidence>
<keyword evidence="11 13" id="KW-0998">Cell outer membrane</keyword>
<evidence type="ECO:0000313" key="16">
    <source>
        <dbReference type="Proteomes" id="UP000029273"/>
    </source>
</evidence>
<evidence type="ECO:0000256" key="7">
    <source>
        <dbReference type="ARBA" id="ARBA00022927"/>
    </source>
</evidence>
<dbReference type="InterPro" id="IPR004565">
    <property type="entry name" value="OM_lipoprot_LolB"/>
</dbReference>
<dbReference type="RefSeq" id="WP_052064538.1">
    <property type="nucleotide sequence ID" value="NZ_JQSG02000006.1"/>
</dbReference>
<sequence>MRVFRGIAALGLALTLAGCANLPSLPQGTEEAAWHRHEAAILAGTQWSLDGSFGLRVGHRGWSAGLRWREADDRYHIDIYDPLGRTVAVLAGRPGDVTLRDDRGRSYRASSAAGLMKRALGWSLPVSGLRYWIRGVPVPGMPVEARRLDGRGRLAQLRQSGWDLRYQDYDYDTVNARPMRVVMTHGDVRLVVVVNQWDDRG</sequence>
<feature type="signal peptide" evidence="14">
    <location>
        <begin position="1"/>
        <end position="20"/>
    </location>
</feature>
<feature type="chain" id="PRO_5008875560" description="Outer-membrane lipoprotein LolB" evidence="14">
    <location>
        <begin position="21"/>
        <end position="201"/>
    </location>
</feature>
<keyword evidence="8 13" id="KW-0472">Membrane</keyword>
<name>A0A1A6C0D6_9GAMM</name>
<protein>
    <recommendedName>
        <fullName evidence="4 13">Outer-membrane lipoprotein LolB</fullName>
    </recommendedName>
</protein>
<evidence type="ECO:0000256" key="5">
    <source>
        <dbReference type="ARBA" id="ARBA00022448"/>
    </source>
</evidence>
<accession>A0A1A6C0D6</accession>
<evidence type="ECO:0000256" key="1">
    <source>
        <dbReference type="ARBA" id="ARBA00004459"/>
    </source>
</evidence>
<dbReference type="Gene3D" id="2.50.20.10">
    <property type="entry name" value="Lipoprotein localisation LolA/LolB/LppX"/>
    <property type="match status" value="1"/>
</dbReference>
<keyword evidence="12 13" id="KW-0449">Lipoprotein</keyword>
<evidence type="ECO:0000313" key="15">
    <source>
        <dbReference type="EMBL" id="OBS08023.1"/>
    </source>
</evidence>
<dbReference type="Pfam" id="PF03550">
    <property type="entry name" value="LolB"/>
    <property type="match status" value="1"/>
</dbReference>
<gene>
    <name evidence="13" type="primary">lolB</name>
    <name evidence="15" type="ORF">Thpro_022273</name>
</gene>
<keyword evidence="16" id="KW-1185">Reference proteome</keyword>
<dbReference type="GO" id="GO:0015031">
    <property type="term" value="P:protein transport"/>
    <property type="evidence" value="ECO:0007669"/>
    <property type="project" value="UniProtKB-KW"/>
</dbReference>
<evidence type="ECO:0000256" key="2">
    <source>
        <dbReference type="ARBA" id="ARBA00009696"/>
    </source>
</evidence>
<evidence type="ECO:0000256" key="14">
    <source>
        <dbReference type="SAM" id="SignalP"/>
    </source>
</evidence>
<comment type="function">
    <text evidence="13">Plays a critical role in the incorporation of lipoproteins in the outer membrane after they are released by the LolA protein.</text>
</comment>
<evidence type="ECO:0000256" key="10">
    <source>
        <dbReference type="ARBA" id="ARBA00023186"/>
    </source>
</evidence>